<dbReference type="RefSeq" id="WP_006636048.1">
    <property type="nucleotide sequence ID" value="NZ_BORD01000003.1"/>
</dbReference>
<proteinExistence type="predicted"/>
<evidence type="ECO:0000259" key="1">
    <source>
        <dbReference type="Pfam" id="PF03551"/>
    </source>
</evidence>
<dbReference type="Gene3D" id="1.10.10.10">
    <property type="entry name" value="Winged helix-like DNA-binding domain superfamily/Winged helix DNA-binding domain"/>
    <property type="match status" value="1"/>
</dbReference>
<organism evidence="2 3">
    <name type="scientific">Bacillus sonorensis</name>
    <dbReference type="NCBI Taxonomy" id="119858"/>
    <lineage>
        <taxon>Bacteria</taxon>
        <taxon>Bacillati</taxon>
        <taxon>Bacillota</taxon>
        <taxon>Bacilli</taxon>
        <taxon>Bacillales</taxon>
        <taxon>Bacillaceae</taxon>
        <taxon>Bacillus</taxon>
    </lineage>
</organism>
<dbReference type="InterPro" id="IPR036388">
    <property type="entry name" value="WH-like_DNA-bd_sf"/>
</dbReference>
<dbReference type="SUPFAM" id="SSF46785">
    <property type="entry name" value="Winged helix' DNA-binding domain"/>
    <property type="match status" value="1"/>
</dbReference>
<evidence type="ECO:0000313" key="3">
    <source>
        <dbReference type="Proteomes" id="UP000196877"/>
    </source>
</evidence>
<accession>A0ABM6LEU4</accession>
<keyword evidence="3" id="KW-1185">Reference proteome</keyword>
<dbReference type="Pfam" id="PF03551">
    <property type="entry name" value="PadR"/>
    <property type="match status" value="1"/>
</dbReference>
<dbReference type="PANTHER" id="PTHR43252:SF6">
    <property type="entry name" value="NEGATIVE TRANSCRIPTION REGULATOR PADR"/>
    <property type="match status" value="1"/>
</dbReference>
<gene>
    <name evidence="2" type="ORF">S101395_01240</name>
</gene>
<dbReference type="EMBL" id="CP021920">
    <property type="protein sequence ID" value="ASB87773.1"/>
    <property type="molecule type" value="Genomic_DNA"/>
</dbReference>
<dbReference type="PANTHER" id="PTHR43252">
    <property type="entry name" value="TRANSCRIPTIONAL REGULATOR YQJI"/>
    <property type="match status" value="1"/>
</dbReference>
<dbReference type="Gene3D" id="6.10.140.1570">
    <property type="match status" value="1"/>
</dbReference>
<dbReference type="InterPro" id="IPR036390">
    <property type="entry name" value="WH_DNA-bd_sf"/>
</dbReference>
<name>A0ABM6LEU4_9BACI</name>
<dbReference type="Proteomes" id="UP000196877">
    <property type="component" value="Chromosome"/>
</dbReference>
<dbReference type="InterPro" id="IPR005149">
    <property type="entry name" value="Tscrpt_reg_PadR_N"/>
</dbReference>
<reference evidence="2 3" key="1">
    <citation type="submission" date="2017-06" db="EMBL/GenBank/DDBJ databases">
        <title>Genome sequence of Bacillus sonorensis strain SRCM101395.</title>
        <authorList>
            <person name="Cho S.H."/>
        </authorList>
    </citation>
    <scope>NUCLEOTIDE SEQUENCE [LARGE SCALE GENOMIC DNA]</scope>
    <source>
        <strain evidence="2 3">SRCM101395</strain>
    </source>
</reference>
<sequence length="175" mass="20551">MKGRHVILGLLMKKKRSGYDINEMLKTVFSHFYDGSFGMIYPTLRKLEKEGKIEKEVIIQEGKPNKNVFSITQKGVQEFNEFLRSPVKEDSFQSDFLARMYFGEYAEHDQMIDWIRDEIERKTAFISQLEKDFVEWKPELTATQKISLDVGLAIYKAQVKVLNEKLDSLDGERER</sequence>
<feature type="domain" description="Transcription regulator PadR N-terminal" evidence="1">
    <location>
        <begin position="7"/>
        <end position="80"/>
    </location>
</feature>
<dbReference type="GeneID" id="92854796"/>
<evidence type="ECO:0000313" key="2">
    <source>
        <dbReference type="EMBL" id="ASB87773.1"/>
    </source>
</evidence>
<protein>
    <submittedName>
        <fullName evidence="2">Negative transcription regulator PadR</fullName>
    </submittedName>
</protein>